<gene>
    <name evidence="2" type="ORF">O3G_MSEX014183</name>
</gene>
<proteinExistence type="predicted"/>
<comment type="caution">
    <text evidence="2">The sequence shown here is derived from an EMBL/GenBank/DDBJ whole genome shotgun (WGS) entry which is preliminary data.</text>
</comment>
<reference evidence="2" key="2">
    <citation type="submission" date="2020-12" db="EMBL/GenBank/DDBJ databases">
        <authorList>
            <person name="Kanost M."/>
        </authorList>
    </citation>
    <scope>NUCLEOTIDE SEQUENCE</scope>
</reference>
<reference evidence="2" key="1">
    <citation type="journal article" date="2016" name="Insect Biochem. Mol. Biol.">
        <title>Multifaceted biological insights from a draft genome sequence of the tobacco hornworm moth, Manduca sexta.</title>
        <authorList>
            <person name="Kanost M.R."/>
            <person name="Arrese E.L."/>
            <person name="Cao X."/>
            <person name="Chen Y.R."/>
            <person name="Chellapilla S."/>
            <person name="Goldsmith M.R."/>
            <person name="Grosse-Wilde E."/>
            <person name="Heckel D.G."/>
            <person name="Herndon N."/>
            <person name="Jiang H."/>
            <person name="Papanicolaou A."/>
            <person name="Qu J."/>
            <person name="Soulages J.L."/>
            <person name="Vogel H."/>
            <person name="Walters J."/>
            <person name="Waterhouse R.M."/>
            <person name="Ahn S.J."/>
            <person name="Almeida F.C."/>
            <person name="An C."/>
            <person name="Aqrawi P."/>
            <person name="Bretschneider A."/>
            <person name="Bryant W.B."/>
            <person name="Bucks S."/>
            <person name="Chao H."/>
            <person name="Chevignon G."/>
            <person name="Christen J.M."/>
            <person name="Clarke D.F."/>
            <person name="Dittmer N.T."/>
            <person name="Ferguson L.C.F."/>
            <person name="Garavelou S."/>
            <person name="Gordon K.H.J."/>
            <person name="Gunaratna R.T."/>
            <person name="Han Y."/>
            <person name="Hauser F."/>
            <person name="He Y."/>
            <person name="Heidel-Fischer H."/>
            <person name="Hirsh A."/>
            <person name="Hu Y."/>
            <person name="Jiang H."/>
            <person name="Kalra D."/>
            <person name="Klinner C."/>
            <person name="Konig C."/>
            <person name="Kovar C."/>
            <person name="Kroll A.R."/>
            <person name="Kuwar S.S."/>
            <person name="Lee S.L."/>
            <person name="Lehman R."/>
            <person name="Li K."/>
            <person name="Li Z."/>
            <person name="Liang H."/>
            <person name="Lovelace S."/>
            <person name="Lu Z."/>
            <person name="Mansfield J.H."/>
            <person name="McCulloch K.J."/>
            <person name="Mathew T."/>
            <person name="Morton B."/>
            <person name="Muzny D.M."/>
            <person name="Neunemann D."/>
            <person name="Ongeri F."/>
            <person name="Pauchet Y."/>
            <person name="Pu L.L."/>
            <person name="Pyrousis I."/>
            <person name="Rao X.J."/>
            <person name="Redding A."/>
            <person name="Roesel C."/>
            <person name="Sanchez-Gracia A."/>
            <person name="Schaack S."/>
            <person name="Shukla A."/>
            <person name="Tetreau G."/>
            <person name="Wang Y."/>
            <person name="Xiong G.H."/>
            <person name="Traut W."/>
            <person name="Walsh T.K."/>
            <person name="Worley K.C."/>
            <person name="Wu D."/>
            <person name="Wu W."/>
            <person name="Wu Y.Q."/>
            <person name="Zhang X."/>
            <person name="Zou Z."/>
            <person name="Zucker H."/>
            <person name="Briscoe A.D."/>
            <person name="Burmester T."/>
            <person name="Clem R.J."/>
            <person name="Feyereisen R."/>
            <person name="Grimmelikhuijzen C.J.P."/>
            <person name="Hamodrakas S.J."/>
            <person name="Hansson B.S."/>
            <person name="Huguet E."/>
            <person name="Jermiin L.S."/>
            <person name="Lan Q."/>
            <person name="Lehman H.K."/>
            <person name="Lorenzen M."/>
            <person name="Merzendorfer H."/>
            <person name="Michalopoulos I."/>
            <person name="Morton D.B."/>
            <person name="Muthukrishnan S."/>
            <person name="Oakeshott J.G."/>
            <person name="Palmer W."/>
            <person name="Park Y."/>
            <person name="Passarelli A.L."/>
            <person name="Rozas J."/>
            <person name="Schwartz L.M."/>
            <person name="Smith W."/>
            <person name="Southgate A."/>
            <person name="Vilcinskas A."/>
            <person name="Vogt R."/>
            <person name="Wang P."/>
            <person name="Werren J."/>
            <person name="Yu X.Q."/>
            <person name="Zhou J.J."/>
            <person name="Brown S.J."/>
            <person name="Scherer S.E."/>
            <person name="Richards S."/>
            <person name="Blissard G.W."/>
        </authorList>
    </citation>
    <scope>NUCLEOTIDE SEQUENCE</scope>
</reference>
<dbReference type="AlphaFoldDB" id="A0A922CZA0"/>
<keyword evidence="3" id="KW-1185">Reference proteome</keyword>
<dbReference type="Proteomes" id="UP000791440">
    <property type="component" value="Unassembled WGS sequence"/>
</dbReference>
<protein>
    <recommendedName>
        <fullName evidence="1">Reverse transcriptase domain-containing protein</fullName>
    </recommendedName>
</protein>
<name>A0A922CZA0_MANSE</name>
<dbReference type="PANTHER" id="PTHR47027">
    <property type="entry name" value="REVERSE TRANSCRIPTASE DOMAIN-CONTAINING PROTEIN"/>
    <property type="match status" value="1"/>
</dbReference>
<dbReference type="OrthoDB" id="407509at2759"/>
<evidence type="ECO:0000313" key="2">
    <source>
        <dbReference type="EMBL" id="KAG6463957.1"/>
    </source>
</evidence>
<dbReference type="InterPro" id="IPR000477">
    <property type="entry name" value="RT_dom"/>
</dbReference>
<dbReference type="EMBL" id="JH669067">
    <property type="protein sequence ID" value="KAG6463957.1"/>
    <property type="molecule type" value="Genomic_DNA"/>
</dbReference>
<evidence type="ECO:0000259" key="1">
    <source>
        <dbReference type="PROSITE" id="PS50878"/>
    </source>
</evidence>
<evidence type="ECO:0000313" key="3">
    <source>
        <dbReference type="Proteomes" id="UP000791440"/>
    </source>
</evidence>
<feature type="domain" description="Reverse transcriptase" evidence="1">
    <location>
        <begin position="1"/>
        <end position="97"/>
    </location>
</feature>
<organism evidence="2 3">
    <name type="scientific">Manduca sexta</name>
    <name type="common">Tobacco hawkmoth</name>
    <name type="synonym">Tobacco hornworm</name>
    <dbReference type="NCBI Taxonomy" id="7130"/>
    <lineage>
        <taxon>Eukaryota</taxon>
        <taxon>Metazoa</taxon>
        <taxon>Ecdysozoa</taxon>
        <taxon>Arthropoda</taxon>
        <taxon>Hexapoda</taxon>
        <taxon>Insecta</taxon>
        <taxon>Pterygota</taxon>
        <taxon>Neoptera</taxon>
        <taxon>Endopterygota</taxon>
        <taxon>Lepidoptera</taxon>
        <taxon>Glossata</taxon>
        <taxon>Ditrysia</taxon>
        <taxon>Bombycoidea</taxon>
        <taxon>Sphingidae</taxon>
        <taxon>Sphinginae</taxon>
        <taxon>Sphingini</taxon>
        <taxon>Manduca</taxon>
    </lineage>
</organism>
<sequence>MEDVFKTLDWTARGVNVNGERISHLRFADDIVIFAETLEELSGMLNDLGGSSRRVGLGMNLDKTKVMFNKHVVPGPISVDGIPLEVVQDYVYLGQTIQLGRHNFEREADRRIRLGWAAFGRFRRLYVDDSTMLEDENLRALRPTGDDVWCRDVDTDGKASP</sequence>
<dbReference type="PROSITE" id="PS50878">
    <property type="entry name" value="RT_POL"/>
    <property type="match status" value="1"/>
</dbReference>
<dbReference type="Pfam" id="PF00078">
    <property type="entry name" value="RVT_1"/>
    <property type="match status" value="1"/>
</dbReference>
<accession>A0A922CZA0</accession>
<dbReference type="PANTHER" id="PTHR47027:SF20">
    <property type="entry name" value="REVERSE TRANSCRIPTASE-LIKE PROTEIN WITH RNA-DIRECTED DNA POLYMERASE DOMAIN"/>
    <property type="match status" value="1"/>
</dbReference>